<gene>
    <name evidence="1" type="ordered locus">Pcal_1711</name>
</gene>
<organism evidence="1 2">
    <name type="scientific">Pyrobaculum calidifontis (strain DSM 21063 / JCM 11548 / VA1)</name>
    <dbReference type="NCBI Taxonomy" id="410359"/>
    <lineage>
        <taxon>Archaea</taxon>
        <taxon>Thermoproteota</taxon>
        <taxon>Thermoprotei</taxon>
        <taxon>Thermoproteales</taxon>
        <taxon>Thermoproteaceae</taxon>
        <taxon>Pyrobaculum</taxon>
    </lineage>
</organism>
<protein>
    <submittedName>
        <fullName evidence="1">Uncharacterized protein</fullName>
    </submittedName>
</protein>
<dbReference type="EMBL" id="CP000561">
    <property type="protein sequence ID" value="ABO09128.1"/>
    <property type="molecule type" value="Genomic_DNA"/>
</dbReference>
<keyword evidence="2" id="KW-1185">Reference proteome</keyword>
<proteinExistence type="predicted"/>
<evidence type="ECO:0000313" key="2">
    <source>
        <dbReference type="Proteomes" id="UP000001431"/>
    </source>
</evidence>
<dbReference type="HOGENOM" id="CLU_2857250_0_0_2"/>
<reference evidence="1" key="1">
    <citation type="submission" date="2007-02" db="EMBL/GenBank/DDBJ databases">
        <title>Complete sequence of Pyrobaculum calidifontis JCM 11548.</title>
        <authorList>
            <consortium name="US DOE Joint Genome Institute"/>
            <person name="Copeland A."/>
            <person name="Lucas S."/>
            <person name="Lapidus A."/>
            <person name="Barry K."/>
            <person name="Glavina del Rio T."/>
            <person name="Dalin E."/>
            <person name="Tice H."/>
            <person name="Pitluck S."/>
            <person name="Chain P."/>
            <person name="Malfatti S."/>
            <person name="Shin M."/>
            <person name="Vergez L."/>
            <person name="Schmutz J."/>
            <person name="Larimer F."/>
            <person name="Land M."/>
            <person name="Hauser L."/>
            <person name="Kyrpides N."/>
            <person name="Mikhailova N."/>
            <person name="Cozen A.E."/>
            <person name="Fitz-Gibbon S.T."/>
            <person name="House C.H."/>
            <person name="Saltikov C."/>
            <person name="Lowe T.M."/>
            <person name="Richardson P."/>
        </authorList>
    </citation>
    <scope>NUCLEOTIDE SEQUENCE [LARGE SCALE GENOMIC DNA]</scope>
    <source>
        <strain evidence="1">JCM 11548</strain>
    </source>
</reference>
<dbReference type="RefSeq" id="WP_011850387.1">
    <property type="nucleotide sequence ID" value="NC_009073.1"/>
</dbReference>
<dbReference type="Proteomes" id="UP000001431">
    <property type="component" value="Chromosome"/>
</dbReference>
<sequence length="64" mass="6723">MKKRGSVLVEEVLLILIAVALVSAFALTISGMVQGAVDKILGFRNATNSILNSLVEGVKQLILG</sequence>
<dbReference type="STRING" id="410359.Pcal_1711"/>
<dbReference type="AlphaFoldDB" id="A3MWW1"/>
<accession>A3MWW1</accession>
<evidence type="ECO:0000313" key="1">
    <source>
        <dbReference type="EMBL" id="ABO09128.1"/>
    </source>
</evidence>
<dbReference type="OrthoDB" id="29102at2157"/>
<name>A3MWW1_PYRCJ</name>
<dbReference type="eggNOG" id="arCOG05433">
    <property type="taxonomic scope" value="Archaea"/>
</dbReference>
<dbReference type="GeneID" id="4909437"/>
<dbReference type="KEGG" id="pcl:Pcal_1711"/>